<proteinExistence type="predicted"/>
<evidence type="ECO:0000256" key="1">
    <source>
        <dbReference type="SAM" id="MobiDB-lite"/>
    </source>
</evidence>
<evidence type="ECO:0000256" key="2">
    <source>
        <dbReference type="SAM" id="Phobius"/>
    </source>
</evidence>
<dbReference type="AlphaFoldDB" id="A0A3R7M828"/>
<keyword evidence="2" id="KW-1133">Transmembrane helix</keyword>
<evidence type="ECO:0000313" key="3">
    <source>
        <dbReference type="EMBL" id="RNF10775.1"/>
    </source>
</evidence>
<accession>A0A3R7M828</accession>
<evidence type="ECO:0000313" key="4">
    <source>
        <dbReference type="Proteomes" id="UP000283634"/>
    </source>
</evidence>
<feature type="transmembrane region" description="Helical" evidence="2">
    <location>
        <begin position="113"/>
        <end position="139"/>
    </location>
</feature>
<keyword evidence="2" id="KW-0472">Membrane</keyword>
<protein>
    <submittedName>
        <fullName evidence="3">Uncharacterized protein</fullName>
    </submittedName>
</protein>
<dbReference type="EMBL" id="MKGL01000027">
    <property type="protein sequence ID" value="RNF10775.1"/>
    <property type="molecule type" value="Genomic_DNA"/>
</dbReference>
<feature type="compositionally biased region" description="Low complexity" evidence="1">
    <location>
        <begin position="25"/>
        <end position="36"/>
    </location>
</feature>
<feature type="compositionally biased region" description="Basic residues" evidence="1">
    <location>
        <begin position="37"/>
        <end position="47"/>
    </location>
</feature>
<dbReference type="RefSeq" id="XP_029241772.1">
    <property type="nucleotide sequence ID" value="XM_029378388.1"/>
</dbReference>
<dbReference type="GeneID" id="40325270"/>
<feature type="region of interest" description="Disordered" evidence="1">
    <location>
        <begin position="15"/>
        <end position="56"/>
    </location>
</feature>
<comment type="caution">
    <text evidence="3">The sequence shown here is derived from an EMBL/GenBank/DDBJ whole genome shotgun (WGS) entry which is preliminary data.</text>
</comment>
<sequence>MRGAILFFSPAPQAKRRWGAGTGGAPRAQGAGAPKGAAKRRATSRKHGSPEERLQKSRAHAMIQASSLVPAAGAQSGRARMLSTPGKAVAEFGPKRPAWMPFGLSGPRGCFRYMLFCVFQRLSCAVWVGGWGVFVWGVVVGRVRVWDGSVAL</sequence>
<gene>
    <name evidence="3" type="ORF">TraAM80_01337</name>
</gene>
<reference evidence="3 4" key="1">
    <citation type="journal article" date="2018" name="BMC Genomics">
        <title>Genomic comparison of Trypanosoma conorhini and Trypanosoma rangeli to Trypanosoma cruzi strains of high and low virulence.</title>
        <authorList>
            <person name="Bradwell K.R."/>
            <person name="Koparde V.N."/>
            <person name="Matveyev A.V."/>
            <person name="Serrano M.G."/>
            <person name="Alves J.M."/>
            <person name="Parikh H."/>
            <person name="Huang B."/>
            <person name="Lee V."/>
            <person name="Espinosa-Alvarez O."/>
            <person name="Ortiz P.A."/>
            <person name="Costa-Martins A.G."/>
            <person name="Teixeira M.M."/>
            <person name="Buck G.A."/>
        </authorList>
    </citation>
    <scope>NUCLEOTIDE SEQUENCE [LARGE SCALE GENOMIC DNA]</scope>
    <source>
        <strain evidence="3 4">AM80</strain>
    </source>
</reference>
<organism evidence="3 4">
    <name type="scientific">Trypanosoma rangeli</name>
    <dbReference type="NCBI Taxonomy" id="5698"/>
    <lineage>
        <taxon>Eukaryota</taxon>
        <taxon>Discoba</taxon>
        <taxon>Euglenozoa</taxon>
        <taxon>Kinetoplastea</taxon>
        <taxon>Metakinetoplastina</taxon>
        <taxon>Trypanosomatida</taxon>
        <taxon>Trypanosomatidae</taxon>
        <taxon>Trypanosoma</taxon>
        <taxon>Herpetosoma</taxon>
    </lineage>
</organism>
<keyword evidence="2" id="KW-0812">Transmembrane</keyword>
<dbReference type="Proteomes" id="UP000283634">
    <property type="component" value="Unassembled WGS sequence"/>
</dbReference>
<keyword evidence="4" id="KW-1185">Reference proteome</keyword>
<name>A0A3R7M828_TRYRA</name>